<name>A0ABU0CS49_9BACI</name>
<evidence type="ECO:0000256" key="5">
    <source>
        <dbReference type="ARBA" id="ARBA00022750"/>
    </source>
</evidence>
<comment type="similarity">
    <text evidence="1 9 11">Belongs to the peptidase A8 family.</text>
</comment>
<dbReference type="HAMAP" id="MF_00161">
    <property type="entry name" value="LspA"/>
    <property type="match status" value="1"/>
</dbReference>
<feature type="active site" evidence="9">
    <location>
        <position position="133"/>
    </location>
</feature>
<evidence type="ECO:0000256" key="2">
    <source>
        <dbReference type="ARBA" id="ARBA00022475"/>
    </source>
</evidence>
<dbReference type="InterPro" id="IPR001872">
    <property type="entry name" value="Peptidase_A8"/>
</dbReference>
<dbReference type="NCBIfam" id="TIGR00077">
    <property type="entry name" value="lspA"/>
    <property type="match status" value="1"/>
</dbReference>
<evidence type="ECO:0000256" key="6">
    <source>
        <dbReference type="ARBA" id="ARBA00022801"/>
    </source>
</evidence>
<keyword evidence="7 9" id="KW-1133">Transmembrane helix</keyword>
<dbReference type="Pfam" id="PF01252">
    <property type="entry name" value="Peptidase_A8"/>
    <property type="match status" value="1"/>
</dbReference>
<accession>A0ABU0CS49</accession>
<keyword evidence="3 9" id="KW-0645">Protease</keyword>
<dbReference type="RefSeq" id="WP_307338933.1">
    <property type="nucleotide sequence ID" value="NZ_JAUSUQ010000006.1"/>
</dbReference>
<dbReference type="PANTHER" id="PTHR33695">
    <property type="entry name" value="LIPOPROTEIN SIGNAL PEPTIDASE"/>
    <property type="match status" value="1"/>
</dbReference>
<evidence type="ECO:0000313" key="12">
    <source>
        <dbReference type="EMBL" id="MDQ0339248.1"/>
    </source>
</evidence>
<dbReference type="PANTHER" id="PTHR33695:SF1">
    <property type="entry name" value="LIPOPROTEIN SIGNAL PEPTIDASE"/>
    <property type="match status" value="1"/>
</dbReference>
<dbReference type="PROSITE" id="PS00855">
    <property type="entry name" value="SPASE_II"/>
    <property type="match status" value="1"/>
</dbReference>
<feature type="active site" evidence="9">
    <location>
        <position position="111"/>
    </location>
</feature>
<dbReference type="PRINTS" id="PR00781">
    <property type="entry name" value="LIPOSIGPTASE"/>
</dbReference>
<comment type="subcellular location">
    <subcellularLocation>
        <location evidence="9">Cell membrane</location>
        <topology evidence="9">Multi-pass membrane protein</topology>
    </subcellularLocation>
</comment>
<sequence length="159" mass="17900">MIYFLIALGVLVFDQITKWLVVRYMDIGQSIPIIEGVFYLTSHRNAGAAFGILQNQRLFFIIITTIVVNGVIYYIVKVKDQKKLLSLSLALILGGALGNFIDRLFMGEVVDFLDVKIVIGSFFYDYPIFNIADSALVIGVGLMLVNTLREGRKEKSKDR</sequence>
<keyword evidence="5 9" id="KW-0064">Aspartyl protease</keyword>
<dbReference type="EMBL" id="JAUSUQ010000006">
    <property type="protein sequence ID" value="MDQ0339248.1"/>
    <property type="molecule type" value="Genomic_DNA"/>
</dbReference>
<comment type="caution">
    <text evidence="9">Lacks conserved residue(s) required for the propagation of feature annotation.</text>
</comment>
<evidence type="ECO:0000256" key="8">
    <source>
        <dbReference type="ARBA" id="ARBA00023136"/>
    </source>
</evidence>
<feature type="transmembrane region" description="Helical" evidence="9">
    <location>
        <begin position="88"/>
        <end position="106"/>
    </location>
</feature>
<comment type="function">
    <text evidence="9 10">This protein specifically catalyzes the removal of signal peptides from prolipoproteins.</text>
</comment>
<reference evidence="12 13" key="1">
    <citation type="submission" date="2023-07" db="EMBL/GenBank/DDBJ databases">
        <title>Genomic Encyclopedia of Type Strains, Phase IV (KMG-IV): sequencing the most valuable type-strain genomes for metagenomic binning, comparative biology and taxonomic classification.</title>
        <authorList>
            <person name="Goeker M."/>
        </authorList>
    </citation>
    <scope>NUCLEOTIDE SEQUENCE [LARGE SCALE GENOMIC DNA]</scope>
    <source>
        <strain evidence="12 13">DSM 17740</strain>
    </source>
</reference>
<proteinExistence type="inferred from homology"/>
<dbReference type="GO" id="GO:0004190">
    <property type="term" value="F:aspartic-type endopeptidase activity"/>
    <property type="evidence" value="ECO:0007669"/>
    <property type="project" value="UniProtKB-EC"/>
</dbReference>
<evidence type="ECO:0000256" key="11">
    <source>
        <dbReference type="RuleBase" id="RU004181"/>
    </source>
</evidence>
<feature type="transmembrane region" description="Helical" evidence="9">
    <location>
        <begin position="126"/>
        <end position="148"/>
    </location>
</feature>
<comment type="caution">
    <text evidence="12">The sequence shown here is derived from an EMBL/GenBank/DDBJ whole genome shotgun (WGS) entry which is preliminary data.</text>
</comment>
<keyword evidence="8 9" id="KW-0472">Membrane</keyword>
<protein>
    <recommendedName>
        <fullName evidence="9">Lipoprotein signal peptidase</fullName>
        <ecNumber evidence="9">3.4.23.36</ecNumber>
    </recommendedName>
    <alternativeName>
        <fullName evidence="9">Prolipoprotein signal peptidase</fullName>
    </alternativeName>
    <alternativeName>
        <fullName evidence="9">Signal peptidase II</fullName>
        <shortName evidence="9">SPase II</shortName>
    </alternativeName>
</protein>
<keyword evidence="2 9" id="KW-1003">Cell membrane</keyword>
<dbReference type="Proteomes" id="UP001232445">
    <property type="component" value="Unassembled WGS sequence"/>
</dbReference>
<feature type="transmembrane region" description="Helical" evidence="9">
    <location>
        <begin position="58"/>
        <end position="76"/>
    </location>
</feature>
<evidence type="ECO:0000256" key="9">
    <source>
        <dbReference type="HAMAP-Rule" id="MF_00161"/>
    </source>
</evidence>
<evidence type="ECO:0000256" key="1">
    <source>
        <dbReference type="ARBA" id="ARBA00006139"/>
    </source>
</evidence>
<evidence type="ECO:0000313" key="13">
    <source>
        <dbReference type="Proteomes" id="UP001232445"/>
    </source>
</evidence>
<evidence type="ECO:0000256" key="10">
    <source>
        <dbReference type="RuleBase" id="RU000594"/>
    </source>
</evidence>
<comment type="catalytic activity">
    <reaction evidence="9 10">
        <text>Release of signal peptides from bacterial membrane prolipoproteins. Hydrolyzes -Xaa-Yaa-Zaa-|-(S,diacylglyceryl)Cys-, in which Xaa is hydrophobic (preferably Leu), and Yaa (Ala or Ser) and Zaa (Gly or Ala) have small, neutral side chains.</text>
        <dbReference type="EC" id="3.4.23.36"/>
    </reaction>
</comment>
<evidence type="ECO:0000256" key="3">
    <source>
        <dbReference type="ARBA" id="ARBA00022670"/>
    </source>
</evidence>
<gene>
    <name evidence="9" type="primary">lspA</name>
    <name evidence="12" type="ORF">J2S00_002034</name>
</gene>
<evidence type="ECO:0000256" key="4">
    <source>
        <dbReference type="ARBA" id="ARBA00022692"/>
    </source>
</evidence>
<organism evidence="12 13">
    <name type="scientific">Caldalkalibacillus uzonensis</name>
    <dbReference type="NCBI Taxonomy" id="353224"/>
    <lineage>
        <taxon>Bacteria</taxon>
        <taxon>Bacillati</taxon>
        <taxon>Bacillota</taxon>
        <taxon>Bacilli</taxon>
        <taxon>Bacillales</taxon>
        <taxon>Bacillaceae</taxon>
        <taxon>Caldalkalibacillus</taxon>
    </lineage>
</organism>
<keyword evidence="13" id="KW-1185">Reference proteome</keyword>
<evidence type="ECO:0000256" key="7">
    <source>
        <dbReference type="ARBA" id="ARBA00022989"/>
    </source>
</evidence>
<keyword evidence="6 9" id="KW-0378">Hydrolase</keyword>
<keyword evidence="4 9" id="KW-0812">Transmembrane</keyword>
<dbReference type="EC" id="3.4.23.36" evidence="9"/>
<comment type="pathway">
    <text evidence="9">Protein modification; lipoprotein biosynthesis (signal peptide cleavage).</text>
</comment>